<dbReference type="Proteomes" id="UP000676336">
    <property type="component" value="Unassembled WGS sequence"/>
</dbReference>
<accession>A0A8S2WUZ2</accession>
<dbReference type="AlphaFoldDB" id="A0A8S2WUZ2"/>
<dbReference type="EMBL" id="CAJOBI010071644">
    <property type="protein sequence ID" value="CAF4460793.1"/>
    <property type="molecule type" value="Genomic_DNA"/>
</dbReference>
<evidence type="ECO:0000313" key="2">
    <source>
        <dbReference type="Proteomes" id="UP000676336"/>
    </source>
</evidence>
<dbReference type="PANTHER" id="PTHR46060:SF1">
    <property type="entry name" value="MARINER MOS1 TRANSPOSASE-LIKE PROTEIN"/>
    <property type="match status" value="1"/>
</dbReference>
<dbReference type="GO" id="GO:0003676">
    <property type="term" value="F:nucleic acid binding"/>
    <property type="evidence" value="ECO:0007669"/>
    <property type="project" value="InterPro"/>
</dbReference>
<comment type="caution">
    <text evidence="1">The sequence shown here is derived from an EMBL/GenBank/DDBJ whole genome shotgun (WGS) entry which is preliminary data.</text>
</comment>
<gene>
    <name evidence="1" type="ORF">SMN809_LOCUS33154</name>
</gene>
<evidence type="ECO:0008006" key="3">
    <source>
        <dbReference type="Google" id="ProtNLM"/>
    </source>
</evidence>
<evidence type="ECO:0000313" key="1">
    <source>
        <dbReference type="EMBL" id="CAF4460793.1"/>
    </source>
</evidence>
<proteinExistence type="predicted"/>
<organism evidence="1 2">
    <name type="scientific">Rotaria magnacalcarata</name>
    <dbReference type="NCBI Taxonomy" id="392030"/>
    <lineage>
        <taxon>Eukaryota</taxon>
        <taxon>Metazoa</taxon>
        <taxon>Spiralia</taxon>
        <taxon>Gnathifera</taxon>
        <taxon>Rotifera</taxon>
        <taxon>Eurotatoria</taxon>
        <taxon>Bdelloidea</taxon>
        <taxon>Philodinida</taxon>
        <taxon>Philodinidae</taxon>
        <taxon>Rotaria</taxon>
    </lineage>
</organism>
<dbReference type="Gene3D" id="3.30.420.10">
    <property type="entry name" value="Ribonuclease H-like superfamily/Ribonuclease H"/>
    <property type="match status" value="1"/>
</dbReference>
<dbReference type="PANTHER" id="PTHR46060">
    <property type="entry name" value="MARINER MOS1 TRANSPOSASE-LIKE PROTEIN"/>
    <property type="match status" value="1"/>
</dbReference>
<dbReference type="InterPro" id="IPR052709">
    <property type="entry name" value="Transposase-MT_Hybrid"/>
</dbReference>
<sequence>CTARAPSIVKHVLEKIDVEDPPTQRAIAKSLHVSQSTVSKIIKQSGFVLRKKRKVQKLTGANVEKRHRRSRRLYLQLINGRYQKFIATDESWFYLDGTNGKRKVCYIKKSDPNYDRMIIQQDSNRPKGFMVWGGISAKGKTSLRFVKSNTKINSDYYINKILKPFLLRDVPRLYPNKEKSRPIFHQDSAPSHVSKKTIAYLEKCKVKYVKPEEWMPKIPDVAPMDYAIWGYLKQRYSSSTTNTRYSMASNVEPFTYLWLDVDVNATEYNLDIQKELRQIIDHLRTFTDSDQCEQYIRKVKHEKLVLIVSGTLGRKLVPRIHDLPQFSACYVFCKNEAANEQWANQYNKINAVVVQRDQLIKQFSNDRITRTKADDGASVSVISSKSQNLQARNAIFMWFQLFIEVLLQSPMRIILDR</sequence>
<protein>
    <recommendedName>
        <fullName evidence="3">Transposase</fullName>
    </recommendedName>
</protein>
<dbReference type="InterPro" id="IPR036397">
    <property type="entry name" value="RNaseH_sf"/>
</dbReference>
<name>A0A8S2WUZ2_9BILA</name>
<reference evidence="1" key="1">
    <citation type="submission" date="2021-02" db="EMBL/GenBank/DDBJ databases">
        <authorList>
            <person name="Nowell W R."/>
        </authorList>
    </citation>
    <scope>NUCLEOTIDE SEQUENCE</scope>
</reference>
<feature type="non-terminal residue" evidence="1">
    <location>
        <position position="1"/>
    </location>
</feature>